<dbReference type="InterPro" id="IPR038704">
    <property type="entry name" value="YEAST_sf"/>
</dbReference>
<feature type="region of interest" description="Disordered" evidence="3">
    <location>
        <begin position="1"/>
        <end position="22"/>
    </location>
</feature>
<dbReference type="Gene3D" id="2.60.40.1970">
    <property type="entry name" value="YEATS domain"/>
    <property type="match status" value="1"/>
</dbReference>
<dbReference type="OrthoDB" id="1741717at2759"/>
<dbReference type="GO" id="GO:0005634">
    <property type="term" value="C:nucleus"/>
    <property type="evidence" value="ECO:0007669"/>
    <property type="project" value="UniProtKB-SubCell"/>
</dbReference>
<evidence type="ECO:0000256" key="2">
    <source>
        <dbReference type="PROSITE-ProRule" id="PRU00376"/>
    </source>
</evidence>
<evidence type="ECO:0000256" key="1">
    <source>
        <dbReference type="ARBA" id="ARBA00023242"/>
    </source>
</evidence>
<dbReference type="EMBL" id="KV417871">
    <property type="protein sequence ID" value="KZP05006.1"/>
    <property type="molecule type" value="Genomic_DNA"/>
</dbReference>
<evidence type="ECO:0000313" key="5">
    <source>
        <dbReference type="EMBL" id="KZP05006.1"/>
    </source>
</evidence>
<protein>
    <recommendedName>
        <fullName evidence="4">YEATS domain-containing protein</fullName>
    </recommendedName>
</protein>
<dbReference type="InterPro" id="IPR055127">
    <property type="entry name" value="YEATS2_3HBD"/>
</dbReference>
<dbReference type="InterPro" id="IPR058706">
    <property type="entry name" value="zf-C2H2_AHC1-like"/>
</dbReference>
<comment type="subcellular location">
    <subcellularLocation>
        <location evidence="2">Nucleus</location>
    </subcellularLocation>
</comment>
<gene>
    <name evidence="5" type="ORF">FIBSPDRAFT_967654</name>
</gene>
<organism evidence="5 6">
    <name type="scientific">Athelia psychrophila</name>
    <dbReference type="NCBI Taxonomy" id="1759441"/>
    <lineage>
        <taxon>Eukaryota</taxon>
        <taxon>Fungi</taxon>
        <taxon>Dikarya</taxon>
        <taxon>Basidiomycota</taxon>
        <taxon>Agaricomycotina</taxon>
        <taxon>Agaricomycetes</taxon>
        <taxon>Agaricomycetidae</taxon>
        <taxon>Atheliales</taxon>
        <taxon>Atheliaceae</taxon>
        <taxon>Athelia</taxon>
    </lineage>
</organism>
<feature type="region of interest" description="Disordered" evidence="3">
    <location>
        <begin position="807"/>
        <end position="834"/>
    </location>
</feature>
<keyword evidence="1 2" id="KW-0539">Nucleus</keyword>
<dbReference type="Proteomes" id="UP000076532">
    <property type="component" value="Unassembled WGS sequence"/>
</dbReference>
<dbReference type="InterPro" id="IPR055129">
    <property type="entry name" value="YEATS_dom"/>
</dbReference>
<feature type="compositionally biased region" description="Low complexity" evidence="3">
    <location>
        <begin position="807"/>
        <end position="817"/>
    </location>
</feature>
<sequence length="865" mass="95395">MSEPTRKKRRLSPVETTNPEETTEYDRLLRQIVSVEVDLEISLRRRLASTIEARIAWACTLQDALADNTSMSTLESYEDIATEALGVVETPSNIIFDRCLNPPTNIQEIIEHSSRASMLSEAIPVTQPISRKVRTSRPFPQAQGPKVLFIRNSTVSPPTIAKMVCPDCNRSDFTNLQGLLNHARLRHHREYGSHDECMQRCAVIVQYKDEGEEEGEAEWIALNGIELSTASVPSLRRLFEIAVGDYSGFIEGFVTAGVEESKDHQEPSSSLLSQTLGHHKDSPALAPFLGRSPIRRCINVYDDDEIVDIDDVPTPKNSSWRMSFPHRNKARPGLDMIAETSISDAPTLIENIASPATASQGGVGTRFHVVARVTVSDRSVWIPPDRRSQSLPEHTHRWVVGVDSPSYSLHVSAFLIKMTVLCLTDPPPSNFTSPLSVTGPPFQISGSTDRPFLAKVTFTFVGPHNPPMDVEHWVELEPLHSAIHPVLGDEQVLDIELDRHTELMPIRRGPASTKHKSERSTADHPSPATLKEDEPYYEAKLRSLLSRHPMTIKDVKGRTSIGRLPYRVVANASQLRGMIPGRRLSIEWGRARAMKAAYEFLLVTEPPEMPEDAISLNVADVFRWLEDDGQFIRPKVDVPAATAVQDATPTTPPVPAILCGVCGQSHPAEPVLHAEKLVDGTCDVLRRCRFWRQVHMVDVLQLLGPANLLAEHSNGLFPLNHLPGRLATLGPDHSNRDLVATVAPEAMGAMRSTVQLLHLPCFEDPSPTVSTKSETERQLAPYALLATVTKRFVASLVRNGLNVALSDASASSSTAPSDNRSHRKTKAPGPRLLTPSHVIRGIMGESQNAASLCLAQMGVSRDESR</sequence>
<proteinExistence type="predicted"/>
<accession>A0A167VH27</accession>
<evidence type="ECO:0000256" key="3">
    <source>
        <dbReference type="SAM" id="MobiDB-lite"/>
    </source>
</evidence>
<dbReference type="PROSITE" id="PS51037">
    <property type="entry name" value="YEATS"/>
    <property type="match status" value="1"/>
</dbReference>
<dbReference type="STRING" id="436010.A0A167VH27"/>
<reference evidence="5 6" key="1">
    <citation type="journal article" date="2016" name="Mol. Biol. Evol.">
        <title>Comparative Genomics of Early-Diverging Mushroom-Forming Fungi Provides Insights into the Origins of Lignocellulose Decay Capabilities.</title>
        <authorList>
            <person name="Nagy L.G."/>
            <person name="Riley R."/>
            <person name="Tritt A."/>
            <person name="Adam C."/>
            <person name="Daum C."/>
            <person name="Floudas D."/>
            <person name="Sun H."/>
            <person name="Yadav J.S."/>
            <person name="Pangilinan J."/>
            <person name="Larsson K.H."/>
            <person name="Matsuura K."/>
            <person name="Barry K."/>
            <person name="Labutti K."/>
            <person name="Kuo R."/>
            <person name="Ohm R.A."/>
            <person name="Bhattacharya S.S."/>
            <person name="Shirouzu T."/>
            <person name="Yoshinaga Y."/>
            <person name="Martin F.M."/>
            <person name="Grigoriev I.V."/>
            <person name="Hibbett D.S."/>
        </authorList>
    </citation>
    <scope>NUCLEOTIDE SEQUENCE [LARGE SCALE GENOMIC DNA]</scope>
    <source>
        <strain evidence="5 6">CBS 109695</strain>
    </source>
</reference>
<name>A0A167VH27_9AGAM</name>
<feature type="domain" description="YEATS" evidence="4">
    <location>
        <begin position="363"/>
        <end position="507"/>
    </location>
</feature>
<evidence type="ECO:0000313" key="6">
    <source>
        <dbReference type="Proteomes" id="UP000076532"/>
    </source>
</evidence>
<dbReference type="Pfam" id="PF25909">
    <property type="entry name" value="zf-C2H2_AHC1"/>
    <property type="match status" value="1"/>
</dbReference>
<evidence type="ECO:0000259" key="4">
    <source>
        <dbReference type="PROSITE" id="PS51037"/>
    </source>
</evidence>
<feature type="compositionally biased region" description="Basic residues" evidence="3">
    <location>
        <begin position="1"/>
        <end position="11"/>
    </location>
</feature>
<keyword evidence="6" id="KW-1185">Reference proteome</keyword>
<feature type="region of interest" description="Disordered" evidence="3">
    <location>
        <begin position="506"/>
        <end position="533"/>
    </location>
</feature>
<dbReference type="AlphaFoldDB" id="A0A167VH27"/>
<dbReference type="Pfam" id="PF22951">
    <property type="entry name" value="3HBD"/>
    <property type="match status" value="1"/>
</dbReference>